<evidence type="ECO:0000313" key="2">
    <source>
        <dbReference type="Proteomes" id="UP001280121"/>
    </source>
</evidence>
<dbReference type="PANTHER" id="PTHR31973:SF187">
    <property type="entry name" value="MUTATOR TRANSPOSASE MUDRA PROTEIN"/>
    <property type="match status" value="1"/>
</dbReference>
<protein>
    <recommendedName>
        <fullName evidence="3">MULE transposase domain-containing protein</fullName>
    </recommendedName>
</protein>
<dbReference type="PANTHER" id="PTHR31973">
    <property type="entry name" value="POLYPROTEIN, PUTATIVE-RELATED"/>
    <property type="match status" value="1"/>
</dbReference>
<sequence length="139" mass="16018">MEPSKRKIYRGKRKELKMLKSDHVDRYGQMRKYGNILLQMNLGPLAMVEIDTLIVTPKCQRFFLSFNAQLTRFIRGCRPFIGLDGNHLKGPFGGVLLSTIDLDSDNGIFPIAICVVENECRDSWSWFLERLHEGLDVLD</sequence>
<comment type="caution">
    <text evidence="1">The sequence shown here is derived from an EMBL/GenBank/DDBJ whole genome shotgun (WGS) entry which is preliminary data.</text>
</comment>
<reference evidence="1" key="1">
    <citation type="journal article" date="2023" name="Plant J.">
        <title>Genome sequences and population genomics provide insights into the demographic history, inbreeding, and mutation load of two 'living fossil' tree species of Dipteronia.</title>
        <authorList>
            <person name="Feng Y."/>
            <person name="Comes H.P."/>
            <person name="Chen J."/>
            <person name="Zhu S."/>
            <person name="Lu R."/>
            <person name="Zhang X."/>
            <person name="Li P."/>
            <person name="Qiu J."/>
            <person name="Olsen K.M."/>
            <person name="Qiu Y."/>
        </authorList>
    </citation>
    <scope>NUCLEOTIDE SEQUENCE</scope>
    <source>
        <strain evidence="1">KIB01</strain>
    </source>
</reference>
<dbReference type="AlphaFoldDB" id="A0AAD9WRU6"/>
<accession>A0AAD9WRU6</accession>
<organism evidence="1 2">
    <name type="scientific">Dipteronia dyeriana</name>
    <dbReference type="NCBI Taxonomy" id="168575"/>
    <lineage>
        <taxon>Eukaryota</taxon>
        <taxon>Viridiplantae</taxon>
        <taxon>Streptophyta</taxon>
        <taxon>Embryophyta</taxon>
        <taxon>Tracheophyta</taxon>
        <taxon>Spermatophyta</taxon>
        <taxon>Magnoliopsida</taxon>
        <taxon>eudicotyledons</taxon>
        <taxon>Gunneridae</taxon>
        <taxon>Pentapetalae</taxon>
        <taxon>rosids</taxon>
        <taxon>malvids</taxon>
        <taxon>Sapindales</taxon>
        <taxon>Sapindaceae</taxon>
        <taxon>Hippocastanoideae</taxon>
        <taxon>Acereae</taxon>
        <taxon>Dipteronia</taxon>
    </lineage>
</organism>
<proteinExistence type="predicted"/>
<dbReference type="Proteomes" id="UP001280121">
    <property type="component" value="Unassembled WGS sequence"/>
</dbReference>
<evidence type="ECO:0000313" key="1">
    <source>
        <dbReference type="EMBL" id="KAK2641101.1"/>
    </source>
</evidence>
<name>A0AAD9WRU6_9ROSI</name>
<evidence type="ECO:0008006" key="3">
    <source>
        <dbReference type="Google" id="ProtNLM"/>
    </source>
</evidence>
<keyword evidence="2" id="KW-1185">Reference proteome</keyword>
<dbReference type="EMBL" id="JANJYI010000007">
    <property type="protein sequence ID" value="KAK2641101.1"/>
    <property type="molecule type" value="Genomic_DNA"/>
</dbReference>
<gene>
    <name evidence="1" type="ORF">Ddye_022864</name>
</gene>